<evidence type="ECO:0000313" key="8">
    <source>
        <dbReference type="EMBL" id="KRT85061.1"/>
    </source>
</evidence>
<keyword evidence="3 7" id="KW-0812">Transmembrane</keyword>
<evidence type="ECO:0000256" key="3">
    <source>
        <dbReference type="ARBA" id="ARBA00022692"/>
    </source>
</evidence>
<evidence type="ECO:0000256" key="1">
    <source>
        <dbReference type="ARBA" id="ARBA00004141"/>
    </source>
</evidence>
<dbReference type="InterPro" id="IPR000301">
    <property type="entry name" value="Tetraspanin_animals"/>
</dbReference>
<feature type="disulfide bond" evidence="6">
    <location>
        <begin position="149"/>
        <end position="184"/>
    </location>
</feature>
<name>A0A0T6BCL6_9SCAR</name>
<dbReference type="GO" id="GO:0005886">
    <property type="term" value="C:plasma membrane"/>
    <property type="evidence" value="ECO:0007669"/>
    <property type="project" value="TreeGrafter"/>
</dbReference>
<evidence type="ECO:0000256" key="4">
    <source>
        <dbReference type="ARBA" id="ARBA00022989"/>
    </source>
</evidence>
<dbReference type="Pfam" id="PF00335">
    <property type="entry name" value="Tetraspanin"/>
    <property type="match status" value="1"/>
</dbReference>
<dbReference type="OrthoDB" id="71600at2759"/>
<keyword evidence="5 7" id="KW-0472">Membrane</keyword>
<dbReference type="SUPFAM" id="SSF48652">
    <property type="entry name" value="Tetraspanin"/>
    <property type="match status" value="1"/>
</dbReference>
<dbReference type="CDD" id="cd03127">
    <property type="entry name" value="tetraspanin_LEL"/>
    <property type="match status" value="1"/>
</dbReference>
<dbReference type="AlphaFoldDB" id="A0A0T6BCL6"/>
<proteinExistence type="inferred from homology"/>
<dbReference type="Gene3D" id="1.10.1450.10">
    <property type="entry name" value="Tetraspanin"/>
    <property type="match status" value="1"/>
</dbReference>
<evidence type="ECO:0000256" key="7">
    <source>
        <dbReference type="RuleBase" id="RU361218"/>
    </source>
</evidence>
<feature type="non-terminal residue" evidence="8">
    <location>
        <position position="222"/>
    </location>
</feature>
<comment type="subcellular location">
    <subcellularLocation>
        <location evidence="1 7">Membrane</location>
        <topology evidence="1 7">Multi-pass membrane protein</topology>
    </subcellularLocation>
</comment>
<evidence type="ECO:0000256" key="6">
    <source>
        <dbReference type="PIRSR" id="PIRSR002419-1"/>
    </source>
</evidence>
<feature type="disulfide bond" evidence="6">
    <location>
        <begin position="150"/>
        <end position="166"/>
    </location>
</feature>
<keyword evidence="9" id="KW-1185">Reference proteome</keyword>
<dbReference type="PANTHER" id="PTHR19282">
    <property type="entry name" value="TETRASPANIN"/>
    <property type="match status" value="1"/>
</dbReference>
<dbReference type="InterPro" id="IPR018499">
    <property type="entry name" value="Tetraspanin/Peripherin"/>
</dbReference>
<comment type="similarity">
    <text evidence="2 7">Belongs to the tetraspanin (TM4SF) family.</text>
</comment>
<evidence type="ECO:0000256" key="2">
    <source>
        <dbReference type="ARBA" id="ARBA00006840"/>
    </source>
</evidence>
<keyword evidence="4 7" id="KW-1133">Transmembrane helix</keyword>
<organism evidence="8 9">
    <name type="scientific">Oryctes borbonicus</name>
    <dbReference type="NCBI Taxonomy" id="1629725"/>
    <lineage>
        <taxon>Eukaryota</taxon>
        <taxon>Metazoa</taxon>
        <taxon>Ecdysozoa</taxon>
        <taxon>Arthropoda</taxon>
        <taxon>Hexapoda</taxon>
        <taxon>Insecta</taxon>
        <taxon>Pterygota</taxon>
        <taxon>Neoptera</taxon>
        <taxon>Endopterygota</taxon>
        <taxon>Coleoptera</taxon>
        <taxon>Polyphaga</taxon>
        <taxon>Scarabaeiformia</taxon>
        <taxon>Scarabaeidae</taxon>
        <taxon>Dynastinae</taxon>
        <taxon>Oryctes</taxon>
    </lineage>
</organism>
<feature type="transmembrane region" description="Helical" evidence="7">
    <location>
        <begin position="7"/>
        <end position="33"/>
    </location>
</feature>
<comment type="caution">
    <text evidence="7">Lacks conserved residue(s) required for the propagation of feature annotation.</text>
</comment>
<evidence type="ECO:0000256" key="5">
    <source>
        <dbReference type="ARBA" id="ARBA00023136"/>
    </source>
</evidence>
<reference evidence="8 9" key="1">
    <citation type="submission" date="2015-09" db="EMBL/GenBank/DDBJ databases">
        <title>Draft genome of the scarab beetle Oryctes borbonicus.</title>
        <authorList>
            <person name="Meyer J.M."/>
            <person name="Markov G.V."/>
            <person name="Baskaran P."/>
            <person name="Herrmann M."/>
            <person name="Sommer R.J."/>
            <person name="Roedelsperger C."/>
        </authorList>
    </citation>
    <scope>NUCLEOTIDE SEQUENCE [LARGE SCALE GENOMIC DNA]</scope>
    <source>
        <strain evidence="8">OB123</strain>
        <tissue evidence="8">Whole animal</tissue>
    </source>
</reference>
<keyword evidence="6" id="KW-1015">Disulfide bond</keyword>
<dbReference type="PANTHER" id="PTHR19282:SF521">
    <property type="entry name" value="IP01817P-RELATED"/>
    <property type="match status" value="1"/>
</dbReference>
<dbReference type="EMBL" id="LJIG01001879">
    <property type="protein sequence ID" value="KRT85061.1"/>
    <property type="molecule type" value="Genomic_DNA"/>
</dbReference>
<comment type="caution">
    <text evidence="8">The sequence shown here is derived from an EMBL/GenBank/DDBJ whole genome shotgun (WGS) entry which is preliminary data.</text>
</comment>
<accession>A0A0T6BCL6</accession>
<evidence type="ECO:0000313" key="9">
    <source>
        <dbReference type="Proteomes" id="UP000051574"/>
    </source>
</evidence>
<feature type="transmembrane region" description="Helical" evidence="7">
    <location>
        <begin position="84"/>
        <end position="107"/>
    </location>
</feature>
<feature type="transmembrane region" description="Helical" evidence="7">
    <location>
        <begin position="53"/>
        <end position="77"/>
    </location>
</feature>
<protein>
    <recommendedName>
        <fullName evidence="7">Tetraspanin</fullName>
    </recommendedName>
</protein>
<dbReference type="Proteomes" id="UP000051574">
    <property type="component" value="Unassembled WGS sequence"/>
</dbReference>
<gene>
    <name evidence="8" type="ORF">AMK59_1966</name>
</gene>
<sequence length="222" mass="24543">MGCATKCVAFAFFIFNFIFALLGIAVVILGVLLQLDVINYVLPASITHEPSEFIPIVIIVIGGTILVVSLFGCFSVGKGGVRLLITYIIILVILFALQICLGFYVMFTTNCEVGLQNNIDAEFDRMISDYGNNTKVKERVDALQQQFHCCGAHNVSDWTTIPLSCCEDNKPCHAGSAQIFGKGCSRAILNNFLNTTTLIYIMCFGFSIFNVKHQQFPVFLRN</sequence>
<dbReference type="PRINTS" id="PR00259">
    <property type="entry name" value="TMFOUR"/>
</dbReference>
<dbReference type="PIRSF" id="PIRSF002419">
    <property type="entry name" value="Tetraspanin"/>
    <property type="match status" value="1"/>
</dbReference>
<dbReference type="InterPro" id="IPR008952">
    <property type="entry name" value="Tetraspanin_EC2_sf"/>
</dbReference>